<organism evidence="3 4">
    <name type="scientific">Phytophthora palmivora</name>
    <dbReference type="NCBI Taxonomy" id="4796"/>
    <lineage>
        <taxon>Eukaryota</taxon>
        <taxon>Sar</taxon>
        <taxon>Stramenopiles</taxon>
        <taxon>Oomycota</taxon>
        <taxon>Peronosporomycetes</taxon>
        <taxon>Peronosporales</taxon>
        <taxon>Peronosporaceae</taxon>
        <taxon>Phytophthora</taxon>
    </lineage>
</organism>
<keyword evidence="4" id="KW-1185">Reference proteome</keyword>
<sequence>MVIGRDLLSALGIIVNFRDGIVEWNGNTVTVNTGVKRKNSEVISGVEEPRTDPTQDEEIVDEVKEINDTSMKPTELIVDTSITDETYKEVVKVLTCFETLYNGHLGRIKLPYYTLPISDSATPIHTRPYSIPRSEEVAARKELQRRIKLDVIEQIFDGEWTSPAFFMKKPDGRLRLLTDFRWLNMFMLRSPYYVPLIREVLMRLCGAAYFSSLDANMGYYARQLAGVSRRYTAFCTPFRKFQYKRLPMGVSTAPDEYQACMAKILGNFEMVIVYLDDILIFSKTAENHLKHLRVEVVLRNRKIAGALLHTAPELPANGGGTPIFREEVDYLGFTLSAEGIQPQEKKIRAITQLTAPKNKNYFEDFWEWQVSTPQATYASPKVTFVWTSVENEAFEGVKNALANAVLLSFPDFTKPFDIYIDASGKQLGGLIQQKGKLIACYSRRITTAQQNYTTLDLELLSVVEIIKEYLTMLLGFPIIVRTDHKNLIFSRETSLRIKRWKLLVSEYRLTCRYVPGKSNVGADAFSRIEYDREPDNLAAEVETMYIDPVDCVVEERHIKQHQRDDEATESLVQACMNGTCDPDYRIENMMGARLLTFKKRVLIPEALREEITEWYHLSLVHPAAKRHLIR</sequence>
<evidence type="ECO:0000313" key="4">
    <source>
        <dbReference type="Proteomes" id="UP000237271"/>
    </source>
</evidence>
<comment type="caution">
    <text evidence="3">The sequence shown here is derived from an EMBL/GenBank/DDBJ whole genome shotgun (WGS) entry which is preliminary data.</text>
</comment>
<dbReference type="GO" id="GO:0003824">
    <property type="term" value="F:catalytic activity"/>
    <property type="evidence" value="ECO:0007669"/>
    <property type="project" value="UniProtKB-KW"/>
</dbReference>
<dbReference type="PROSITE" id="PS50878">
    <property type="entry name" value="RT_POL"/>
    <property type="match status" value="1"/>
</dbReference>
<dbReference type="InterPro" id="IPR050951">
    <property type="entry name" value="Retrovirus_Pol_polyprotein"/>
</dbReference>
<dbReference type="InterPro" id="IPR000477">
    <property type="entry name" value="RT_dom"/>
</dbReference>
<name>A0A2P4Y923_9STRA</name>
<dbReference type="Proteomes" id="UP000237271">
    <property type="component" value="Unassembled WGS sequence"/>
</dbReference>
<reference evidence="3 4" key="1">
    <citation type="journal article" date="2017" name="Genome Biol. Evol.">
        <title>Phytophthora megakarya and P. palmivora, closely related causal agents of cacao black pod rot, underwent increases in genome sizes and gene numbers by different mechanisms.</title>
        <authorList>
            <person name="Ali S.S."/>
            <person name="Shao J."/>
            <person name="Lary D.J."/>
            <person name="Kronmiller B."/>
            <person name="Shen D."/>
            <person name="Strem M.D."/>
            <person name="Amoako-Attah I."/>
            <person name="Akrofi A.Y."/>
            <person name="Begoude B.A."/>
            <person name="Ten Hoopen G.M."/>
            <person name="Coulibaly K."/>
            <person name="Kebe B.I."/>
            <person name="Melnick R.L."/>
            <person name="Guiltinan M.J."/>
            <person name="Tyler B.M."/>
            <person name="Meinhardt L.W."/>
            <person name="Bailey B.A."/>
        </authorList>
    </citation>
    <scope>NUCLEOTIDE SEQUENCE [LARGE SCALE GENOMIC DNA]</scope>
    <source>
        <strain evidence="4">sbr112.9</strain>
    </source>
</reference>
<dbReference type="OrthoDB" id="123234at2759"/>
<dbReference type="PANTHER" id="PTHR37984:SF5">
    <property type="entry name" value="PROTEIN NYNRIN-LIKE"/>
    <property type="match status" value="1"/>
</dbReference>
<proteinExistence type="predicted"/>
<dbReference type="InterPro" id="IPR043128">
    <property type="entry name" value="Rev_trsase/Diguanyl_cyclase"/>
</dbReference>
<dbReference type="EMBL" id="NCKW01004891">
    <property type="protein sequence ID" value="POM74302.1"/>
    <property type="molecule type" value="Genomic_DNA"/>
</dbReference>
<dbReference type="PANTHER" id="PTHR37984">
    <property type="entry name" value="PROTEIN CBG26694"/>
    <property type="match status" value="1"/>
</dbReference>
<dbReference type="Gene3D" id="3.30.70.270">
    <property type="match status" value="1"/>
</dbReference>
<gene>
    <name evidence="3" type="ORF">PHPALM_8762</name>
</gene>
<dbReference type="Pfam" id="PF00078">
    <property type="entry name" value="RVT_1"/>
    <property type="match status" value="1"/>
</dbReference>
<evidence type="ECO:0000313" key="3">
    <source>
        <dbReference type="EMBL" id="POM74302.1"/>
    </source>
</evidence>
<dbReference type="Pfam" id="PF17919">
    <property type="entry name" value="RT_RNaseH_2"/>
    <property type="match status" value="1"/>
</dbReference>
<evidence type="ECO:0000256" key="1">
    <source>
        <dbReference type="ARBA" id="ARBA00023268"/>
    </source>
</evidence>
<feature type="domain" description="Reverse transcriptase" evidence="2">
    <location>
        <begin position="148"/>
        <end position="335"/>
    </location>
</feature>
<accession>A0A2P4Y923</accession>
<dbReference type="CDD" id="cd01647">
    <property type="entry name" value="RT_LTR"/>
    <property type="match status" value="1"/>
</dbReference>
<dbReference type="InterPro" id="IPR043502">
    <property type="entry name" value="DNA/RNA_pol_sf"/>
</dbReference>
<dbReference type="CDD" id="cd09274">
    <property type="entry name" value="RNase_HI_RT_Ty3"/>
    <property type="match status" value="1"/>
</dbReference>
<keyword evidence="1" id="KW-0511">Multifunctional enzyme</keyword>
<dbReference type="InterPro" id="IPR041577">
    <property type="entry name" value="RT_RNaseH_2"/>
</dbReference>
<evidence type="ECO:0000259" key="2">
    <source>
        <dbReference type="PROSITE" id="PS50878"/>
    </source>
</evidence>
<protein>
    <submittedName>
        <fullName evidence="3">Retrovirus Polyprotein</fullName>
    </submittedName>
</protein>
<dbReference type="AlphaFoldDB" id="A0A2P4Y923"/>
<dbReference type="SUPFAM" id="SSF56672">
    <property type="entry name" value="DNA/RNA polymerases"/>
    <property type="match status" value="1"/>
</dbReference>
<dbReference type="Gene3D" id="3.10.10.10">
    <property type="entry name" value="HIV Type 1 Reverse Transcriptase, subunit A, domain 1"/>
    <property type="match status" value="1"/>
</dbReference>